<dbReference type="RefSeq" id="WP_046772544.1">
    <property type="nucleotide sequence ID" value="NZ_LBMC01000066.1"/>
</dbReference>
<organism evidence="1 2">
    <name type="scientific">Jiangella alkaliphila</name>
    <dbReference type="NCBI Taxonomy" id="419479"/>
    <lineage>
        <taxon>Bacteria</taxon>
        <taxon>Bacillati</taxon>
        <taxon>Actinomycetota</taxon>
        <taxon>Actinomycetes</taxon>
        <taxon>Jiangellales</taxon>
        <taxon>Jiangellaceae</taxon>
        <taxon>Jiangella</taxon>
    </lineage>
</organism>
<protein>
    <submittedName>
        <fullName evidence="1">Uncharacterized protein</fullName>
    </submittedName>
</protein>
<sequence length="67" mass="7080">MRALLGRHLRHTAAAARRSAVPAVLTAGIAAADRDQGVFDDLVDLGLGQGRPTRRVVTGLPRALVVR</sequence>
<dbReference type="AlphaFoldDB" id="A0A1H2L855"/>
<reference evidence="2" key="1">
    <citation type="submission" date="2016-10" db="EMBL/GenBank/DDBJ databases">
        <authorList>
            <person name="Varghese N."/>
            <person name="Submissions S."/>
        </authorList>
    </citation>
    <scope>NUCLEOTIDE SEQUENCE [LARGE SCALE GENOMIC DNA]</scope>
    <source>
        <strain evidence="2">DSM 45079</strain>
    </source>
</reference>
<evidence type="ECO:0000313" key="1">
    <source>
        <dbReference type="EMBL" id="SDU76905.1"/>
    </source>
</evidence>
<dbReference type="STRING" id="419479.SAMN04488563_5354"/>
<dbReference type="Proteomes" id="UP000182977">
    <property type="component" value="Chromosome I"/>
</dbReference>
<name>A0A1H2L855_9ACTN</name>
<evidence type="ECO:0000313" key="2">
    <source>
        <dbReference type="Proteomes" id="UP000182977"/>
    </source>
</evidence>
<dbReference type="EMBL" id="LT629791">
    <property type="protein sequence ID" value="SDU76905.1"/>
    <property type="molecule type" value="Genomic_DNA"/>
</dbReference>
<keyword evidence="2" id="KW-1185">Reference proteome</keyword>
<gene>
    <name evidence="1" type="ORF">SAMN04488563_5354</name>
</gene>
<accession>A0A1H2L855</accession>
<proteinExistence type="predicted"/>